<feature type="domain" description="ABC transporter" evidence="12">
    <location>
        <begin position="2"/>
        <end position="241"/>
    </location>
</feature>
<dbReference type="PANTHER" id="PTHR43166">
    <property type="entry name" value="AMINO ACID IMPORT ATP-BINDING PROTEIN"/>
    <property type="match status" value="1"/>
</dbReference>
<protein>
    <recommendedName>
        <fullName evidence="4">Cell division ATP-binding protein FtsE</fullName>
    </recommendedName>
</protein>
<dbReference type="Gene3D" id="3.40.50.300">
    <property type="entry name" value="P-loop containing nucleotide triphosphate hydrolases"/>
    <property type="match status" value="1"/>
</dbReference>
<proteinExistence type="inferred from homology"/>
<dbReference type="GO" id="GO:0006865">
    <property type="term" value="P:amino acid transport"/>
    <property type="evidence" value="ECO:0007669"/>
    <property type="project" value="UniProtKB-KW"/>
</dbReference>
<evidence type="ECO:0000313" key="13">
    <source>
        <dbReference type="EMBL" id="CFQ60675.1"/>
    </source>
</evidence>
<keyword evidence="10" id="KW-0029">Amino-acid transport</keyword>
<dbReference type="AlphaFoldDB" id="A0A0E1NE97"/>
<name>A0A0E1NE97_YEREN</name>
<evidence type="ECO:0000256" key="4">
    <source>
        <dbReference type="ARBA" id="ARBA00020019"/>
    </source>
</evidence>
<dbReference type="EMBL" id="CGBR01000009">
    <property type="protein sequence ID" value="CFQ60675.1"/>
    <property type="molecule type" value="Genomic_DNA"/>
</dbReference>
<evidence type="ECO:0000256" key="8">
    <source>
        <dbReference type="ARBA" id="ARBA00022840"/>
    </source>
</evidence>
<comment type="subcellular location">
    <subcellularLocation>
        <location evidence="2">Cell inner membrane</location>
        <topology evidence="2">Peripheral membrane protein</topology>
    </subcellularLocation>
</comment>
<dbReference type="InterPro" id="IPR003439">
    <property type="entry name" value="ABC_transporter-like_ATP-bd"/>
</dbReference>
<evidence type="ECO:0000256" key="6">
    <source>
        <dbReference type="ARBA" id="ARBA00022475"/>
    </source>
</evidence>
<dbReference type="InterPro" id="IPR041701">
    <property type="entry name" value="MetN_ABC"/>
</dbReference>
<dbReference type="InterPro" id="IPR050086">
    <property type="entry name" value="MetN_ABC_transporter-like"/>
</dbReference>
<keyword evidence="13" id="KW-0378">Hydrolase</keyword>
<dbReference type="InterPro" id="IPR045865">
    <property type="entry name" value="ACT-like_dom_sf"/>
</dbReference>
<dbReference type="PANTHER" id="PTHR43166:SF30">
    <property type="entry name" value="METHIONINE IMPORT ATP-BINDING PROTEIN METN"/>
    <property type="match status" value="1"/>
</dbReference>
<dbReference type="KEGG" id="yet:CH48_1643"/>
<accession>A0A0E1NE97</accession>
<dbReference type="Pfam" id="PF09383">
    <property type="entry name" value="NIL"/>
    <property type="match status" value="1"/>
</dbReference>
<evidence type="ECO:0000256" key="7">
    <source>
        <dbReference type="ARBA" id="ARBA00022741"/>
    </source>
</evidence>
<dbReference type="FunFam" id="3.40.50.300:FF:000056">
    <property type="entry name" value="Cell division ATP-binding protein FtsE"/>
    <property type="match status" value="1"/>
</dbReference>
<evidence type="ECO:0000256" key="11">
    <source>
        <dbReference type="ARBA" id="ARBA00023136"/>
    </source>
</evidence>
<evidence type="ECO:0000256" key="3">
    <source>
        <dbReference type="ARBA" id="ARBA00005417"/>
    </source>
</evidence>
<keyword evidence="7" id="KW-0547">Nucleotide-binding</keyword>
<dbReference type="SMART" id="SM00382">
    <property type="entry name" value="AAA"/>
    <property type="match status" value="1"/>
</dbReference>
<dbReference type="InterPro" id="IPR027417">
    <property type="entry name" value="P-loop_NTPase"/>
</dbReference>
<keyword evidence="5" id="KW-0813">Transport</keyword>
<dbReference type="PROSITE" id="PS00211">
    <property type="entry name" value="ABC_TRANSPORTER_1"/>
    <property type="match status" value="1"/>
</dbReference>
<evidence type="ECO:0000256" key="5">
    <source>
        <dbReference type="ARBA" id="ARBA00022448"/>
    </source>
</evidence>
<evidence type="ECO:0000256" key="10">
    <source>
        <dbReference type="ARBA" id="ARBA00022970"/>
    </source>
</evidence>
<dbReference type="InterPro" id="IPR018449">
    <property type="entry name" value="NIL_domain"/>
</dbReference>
<dbReference type="Gene3D" id="3.30.70.260">
    <property type="match status" value="1"/>
</dbReference>
<dbReference type="SMART" id="SM00930">
    <property type="entry name" value="NIL"/>
    <property type="match status" value="1"/>
</dbReference>
<dbReference type="InterPro" id="IPR017871">
    <property type="entry name" value="ABC_transporter-like_CS"/>
</dbReference>
<keyword evidence="9" id="KW-1278">Translocase</keyword>
<evidence type="ECO:0000256" key="1">
    <source>
        <dbReference type="ARBA" id="ARBA00002579"/>
    </source>
</evidence>
<reference evidence="13 14" key="1">
    <citation type="submission" date="2015-03" db="EMBL/GenBank/DDBJ databases">
        <authorList>
            <person name="Murphy D."/>
        </authorList>
    </citation>
    <scope>NUCLEOTIDE SEQUENCE [LARGE SCALE GENOMIC DNA]</scope>
    <source>
        <strain evidence="13 14">IP26249</strain>
    </source>
</reference>
<dbReference type="InterPro" id="IPR003593">
    <property type="entry name" value="AAA+_ATPase"/>
</dbReference>
<dbReference type="PATRIC" id="fig|630.129.peg.4317"/>
<evidence type="ECO:0000256" key="2">
    <source>
        <dbReference type="ARBA" id="ARBA00004417"/>
    </source>
</evidence>
<keyword evidence="11" id="KW-0472">Membrane</keyword>
<dbReference type="PROSITE" id="PS50893">
    <property type="entry name" value="ABC_TRANSPORTER_2"/>
    <property type="match status" value="1"/>
</dbReference>
<dbReference type="CDD" id="cd03258">
    <property type="entry name" value="ABC_MetN_methionine_transporter"/>
    <property type="match status" value="1"/>
</dbReference>
<dbReference type="Proteomes" id="UP000048841">
    <property type="component" value="Unassembled WGS sequence"/>
</dbReference>
<keyword evidence="6" id="KW-1003">Cell membrane</keyword>
<comment type="similarity">
    <text evidence="3">Belongs to the ABC transporter superfamily.</text>
</comment>
<dbReference type="GO" id="GO:0016887">
    <property type="term" value="F:ATP hydrolysis activity"/>
    <property type="evidence" value="ECO:0007669"/>
    <property type="project" value="InterPro"/>
</dbReference>
<keyword evidence="8" id="KW-0067">ATP-binding</keyword>
<evidence type="ECO:0000313" key="14">
    <source>
        <dbReference type="Proteomes" id="UP000048841"/>
    </source>
</evidence>
<dbReference type="GO" id="GO:0005886">
    <property type="term" value="C:plasma membrane"/>
    <property type="evidence" value="ECO:0007669"/>
    <property type="project" value="UniProtKB-SubCell"/>
</dbReference>
<evidence type="ECO:0000256" key="9">
    <source>
        <dbReference type="ARBA" id="ARBA00022967"/>
    </source>
</evidence>
<dbReference type="SUPFAM" id="SSF55021">
    <property type="entry name" value="ACT-like"/>
    <property type="match status" value="1"/>
</dbReference>
<organism evidence="13 14">
    <name type="scientific">Yersinia enterocolitica</name>
    <dbReference type="NCBI Taxonomy" id="630"/>
    <lineage>
        <taxon>Bacteria</taxon>
        <taxon>Pseudomonadati</taxon>
        <taxon>Pseudomonadota</taxon>
        <taxon>Gammaproteobacteria</taxon>
        <taxon>Enterobacterales</taxon>
        <taxon>Yersiniaceae</taxon>
        <taxon>Yersinia</taxon>
    </lineage>
</organism>
<dbReference type="GO" id="GO:0005524">
    <property type="term" value="F:ATP binding"/>
    <property type="evidence" value="ECO:0007669"/>
    <property type="project" value="UniProtKB-KW"/>
</dbReference>
<dbReference type="RefSeq" id="WP_013650662.1">
    <property type="nucleotide sequence ID" value="NZ_CGBR01000009.1"/>
</dbReference>
<dbReference type="SUPFAM" id="SSF52540">
    <property type="entry name" value="P-loop containing nucleoside triphosphate hydrolases"/>
    <property type="match status" value="1"/>
</dbReference>
<evidence type="ECO:0000259" key="12">
    <source>
        <dbReference type="PROSITE" id="PS50893"/>
    </source>
</evidence>
<sequence length="338" mass="37228">MIELQHISKTFERKGIKLQALNDVNLTVEDGDIFGIIGYSGAGKSTLLRMVNSLESPTAGNVIIDGKNLHDFSQEQLRLLKKNIGMVFQNFNLLESKTVFTNVAMPFILLGKNKKFIQVRVAELLDFVGLGDKSHSFPNELSGGQKQRVGIARALATNPSILLCDEATSSLDPQTTAQILLLLKKINQQYNITVLLITHEMSVIQKICNKVAVMENGQIIEQGSVLSVFGHPTHPTTINFVRTVIKDSLPESVKKLLDNSHAGRRFRLAFVGAIATQPVINQLIRKYDIGVNILFANMSEIQDTTLGHMVLLLTGENHTIDSAVNYLAGTGIDIQEIN</sequence>
<dbReference type="Pfam" id="PF00005">
    <property type="entry name" value="ABC_tran"/>
    <property type="match status" value="1"/>
</dbReference>
<comment type="function">
    <text evidence="1">Part of the ABC transporter FtsEX involved in cellular division. Important for assembly or stability of the septal ring.</text>
</comment>
<gene>
    <name evidence="13" type="primary">metN_1</name>
    <name evidence="13" type="ORF">ERS137941_01683</name>
</gene>